<evidence type="ECO:0000256" key="1">
    <source>
        <dbReference type="ARBA" id="ARBA00000085"/>
    </source>
</evidence>
<keyword evidence="8" id="KW-0175">Coiled coil</keyword>
<dbReference type="InterPro" id="IPR005467">
    <property type="entry name" value="His_kinase_dom"/>
</dbReference>
<evidence type="ECO:0000313" key="11">
    <source>
        <dbReference type="EMBL" id="GAK50100.1"/>
    </source>
</evidence>
<dbReference type="Gene3D" id="1.10.287.130">
    <property type="match status" value="1"/>
</dbReference>
<keyword evidence="5 11" id="KW-0418">Kinase</keyword>
<dbReference type="SUPFAM" id="SSF55874">
    <property type="entry name" value="ATPase domain of HSP90 chaperone/DNA topoisomerase II/histidine kinase"/>
    <property type="match status" value="1"/>
</dbReference>
<dbReference type="SMART" id="SM00388">
    <property type="entry name" value="HisKA"/>
    <property type="match status" value="1"/>
</dbReference>
<accession>A0A0S6VVG2</accession>
<dbReference type="CDD" id="cd00082">
    <property type="entry name" value="HisKA"/>
    <property type="match status" value="1"/>
</dbReference>
<dbReference type="STRING" id="1499966.U14_01326"/>
<dbReference type="SUPFAM" id="SSF52172">
    <property type="entry name" value="CheY-like"/>
    <property type="match status" value="1"/>
</dbReference>
<dbReference type="CDD" id="cd16922">
    <property type="entry name" value="HATPase_EvgS-ArcB-TorS-like"/>
    <property type="match status" value="1"/>
</dbReference>
<feature type="coiled-coil region" evidence="8">
    <location>
        <begin position="99"/>
        <end position="126"/>
    </location>
</feature>
<dbReference type="Pfam" id="PF00512">
    <property type="entry name" value="HisKA"/>
    <property type="match status" value="1"/>
</dbReference>
<dbReference type="SMART" id="SM00448">
    <property type="entry name" value="REC"/>
    <property type="match status" value="1"/>
</dbReference>
<dbReference type="PROSITE" id="PS50109">
    <property type="entry name" value="HIS_KIN"/>
    <property type="match status" value="1"/>
</dbReference>
<evidence type="ECO:0000256" key="4">
    <source>
        <dbReference type="ARBA" id="ARBA00022679"/>
    </source>
</evidence>
<dbReference type="InterPro" id="IPR029016">
    <property type="entry name" value="GAF-like_dom_sf"/>
</dbReference>
<evidence type="ECO:0000256" key="5">
    <source>
        <dbReference type="ARBA" id="ARBA00022777"/>
    </source>
</evidence>
<proteinExistence type="predicted"/>
<dbReference type="AlphaFoldDB" id="A0A0S6VVG2"/>
<dbReference type="SMART" id="SM00387">
    <property type="entry name" value="HATPase_c"/>
    <property type="match status" value="1"/>
</dbReference>
<dbReference type="InterPro" id="IPR011006">
    <property type="entry name" value="CheY-like_superfamily"/>
</dbReference>
<keyword evidence="4" id="KW-0808">Transferase</keyword>
<dbReference type="Gene3D" id="3.30.565.10">
    <property type="entry name" value="Histidine kinase-like ATPase, C-terminal domain"/>
    <property type="match status" value="1"/>
</dbReference>
<evidence type="ECO:0000259" key="10">
    <source>
        <dbReference type="PROSITE" id="PS50110"/>
    </source>
</evidence>
<reference evidence="11" key="1">
    <citation type="journal article" date="2015" name="PeerJ">
        <title>First genomic representation of candidate bacterial phylum KSB3 points to enhanced environmental sensing as a trigger of wastewater bulking.</title>
        <authorList>
            <person name="Sekiguchi Y."/>
            <person name="Ohashi A."/>
            <person name="Parks D.H."/>
            <person name="Yamauchi T."/>
            <person name="Tyson G.W."/>
            <person name="Hugenholtz P."/>
        </authorList>
    </citation>
    <scope>NUCLEOTIDE SEQUENCE [LARGE SCALE GENOMIC DNA]</scope>
</reference>
<dbReference type="HOGENOM" id="CLU_000445_114_15_0"/>
<evidence type="ECO:0000259" key="9">
    <source>
        <dbReference type="PROSITE" id="PS50109"/>
    </source>
</evidence>
<dbReference type="SUPFAM" id="SSF47384">
    <property type="entry name" value="Homodimeric domain of signal transducing histidine kinase"/>
    <property type="match status" value="1"/>
</dbReference>
<organism evidence="11">
    <name type="scientific">Candidatus Moduliflexus flocculans</name>
    <dbReference type="NCBI Taxonomy" id="1499966"/>
    <lineage>
        <taxon>Bacteria</taxon>
        <taxon>Candidatus Moduliflexota</taxon>
        <taxon>Candidatus Moduliflexia</taxon>
        <taxon>Candidatus Moduliflexales</taxon>
        <taxon>Candidatus Moduliflexaceae</taxon>
    </lineage>
</organism>
<evidence type="ECO:0000256" key="3">
    <source>
        <dbReference type="ARBA" id="ARBA00022553"/>
    </source>
</evidence>
<evidence type="ECO:0000256" key="7">
    <source>
        <dbReference type="PROSITE-ProRule" id="PRU00169"/>
    </source>
</evidence>
<name>A0A0S6VVG2_9BACT</name>
<dbReference type="CDD" id="cd17546">
    <property type="entry name" value="REC_hyHK_CKI1_RcsC-like"/>
    <property type="match status" value="1"/>
</dbReference>
<dbReference type="PRINTS" id="PR00344">
    <property type="entry name" value="BCTRLSENSOR"/>
</dbReference>
<comment type="catalytic activity">
    <reaction evidence="1">
        <text>ATP + protein L-histidine = ADP + protein N-phospho-L-histidine.</text>
        <dbReference type="EC" id="2.7.13.3"/>
    </reaction>
</comment>
<dbReference type="InterPro" id="IPR003661">
    <property type="entry name" value="HisK_dim/P_dom"/>
</dbReference>
<sequence length="593" mass="66533">MNLLKKKPIVGQAAQTGRVIMVSDTRATNQHYKEIDVKTGIEIRSILSLPFRARGEVIGVLNLVDANAHRFTQADLRVVEPIATAAASAVENARLYQLAQQEIAERVRTEEDMRQAKEAAELANRAKSIFLSNMSHELRAPLNAILGFARILAREPHAAETAAYAGTIAHSGEHLLSLINQVLDLSKIEAGRSTLEPKACDLFRLLDDLEEMFALKAEQKRLAFGLECAADIPQYIYVDDVKLRQILINLISNAIKFTRQGRVMVRVLNASPISGSDEMIFTFDIEDTGTGIAPEELPLLFESFTQTTSGRLTQEGTGLGLAISRQFARLMRGDITVSSAFGVGTTFRMTFSARKLEQTASIQRQPLHLKRQLLPNPAQPIYRLLIADDKPENRQLLRALFAPFAETTSSGQGFELREAQNGQEALHIWREWRPHLIWMDIRMPILDGYQATKQIKATPQGKETKIIVLSASILDDERITILTAGGDDFLRKPFQEEEIFAVLERHLGIRFLCIEEAKAEADNGNAAALLANIPPDIRRDLARGAERFDLPLILRLLKELRVTHQAAADYLRRFAQNFDYEQILNCLRQERDI</sequence>
<dbReference type="GO" id="GO:0000155">
    <property type="term" value="F:phosphorelay sensor kinase activity"/>
    <property type="evidence" value="ECO:0007669"/>
    <property type="project" value="InterPro"/>
</dbReference>
<evidence type="ECO:0000256" key="6">
    <source>
        <dbReference type="ARBA" id="ARBA00023012"/>
    </source>
</evidence>
<dbReference type="Pfam" id="PF00072">
    <property type="entry name" value="Response_reg"/>
    <property type="match status" value="1"/>
</dbReference>
<protein>
    <recommendedName>
        <fullName evidence="2">histidine kinase</fullName>
        <ecNumber evidence="2">2.7.13.3</ecNumber>
    </recommendedName>
</protein>
<dbReference type="Proteomes" id="UP000030700">
    <property type="component" value="Unassembled WGS sequence"/>
</dbReference>
<dbReference type="InterPro" id="IPR003018">
    <property type="entry name" value="GAF"/>
</dbReference>
<dbReference type="InterPro" id="IPR036097">
    <property type="entry name" value="HisK_dim/P_sf"/>
</dbReference>
<dbReference type="Pfam" id="PF02518">
    <property type="entry name" value="HATPase_c"/>
    <property type="match status" value="1"/>
</dbReference>
<keyword evidence="6" id="KW-0902">Two-component regulatory system</keyword>
<feature type="domain" description="Histidine kinase" evidence="9">
    <location>
        <begin position="133"/>
        <end position="355"/>
    </location>
</feature>
<dbReference type="SUPFAM" id="SSF55781">
    <property type="entry name" value="GAF domain-like"/>
    <property type="match status" value="1"/>
</dbReference>
<evidence type="ECO:0000313" key="12">
    <source>
        <dbReference type="Proteomes" id="UP000030700"/>
    </source>
</evidence>
<dbReference type="Gene3D" id="3.30.450.40">
    <property type="match status" value="1"/>
</dbReference>
<dbReference type="PANTHER" id="PTHR45339">
    <property type="entry name" value="HYBRID SIGNAL TRANSDUCTION HISTIDINE KINASE J"/>
    <property type="match status" value="1"/>
</dbReference>
<dbReference type="EMBL" id="DF820455">
    <property type="protein sequence ID" value="GAK50100.1"/>
    <property type="molecule type" value="Genomic_DNA"/>
</dbReference>
<dbReference type="FunFam" id="3.30.565.10:FF:000010">
    <property type="entry name" value="Sensor histidine kinase RcsC"/>
    <property type="match status" value="1"/>
</dbReference>
<feature type="modified residue" description="4-aspartylphosphate" evidence="7">
    <location>
        <position position="440"/>
    </location>
</feature>
<feature type="domain" description="Response regulatory" evidence="10">
    <location>
        <begin position="383"/>
        <end position="507"/>
    </location>
</feature>
<dbReference type="InterPro" id="IPR036890">
    <property type="entry name" value="HATPase_C_sf"/>
</dbReference>
<dbReference type="EC" id="2.7.13.3" evidence="2"/>
<evidence type="ECO:0000256" key="2">
    <source>
        <dbReference type="ARBA" id="ARBA00012438"/>
    </source>
</evidence>
<gene>
    <name evidence="11" type="ORF">U14_01326</name>
</gene>
<evidence type="ECO:0000256" key="8">
    <source>
        <dbReference type="SAM" id="Coils"/>
    </source>
</evidence>
<dbReference type="Gene3D" id="3.40.50.2300">
    <property type="match status" value="1"/>
</dbReference>
<dbReference type="PROSITE" id="PS50110">
    <property type="entry name" value="RESPONSE_REGULATORY"/>
    <property type="match status" value="1"/>
</dbReference>
<dbReference type="InterPro" id="IPR004358">
    <property type="entry name" value="Sig_transdc_His_kin-like_C"/>
</dbReference>
<dbReference type="InterPro" id="IPR001789">
    <property type="entry name" value="Sig_transdc_resp-reg_receiver"/>
</dbReference>
<dbReference type="InterPro" id="IPR003594">
    <property type="entry name" value="HATPase_dom"/>
</dbReference>
<keyword evidence="3 7" id="KW-0597">Phosphoprotein</keyword>
<dbReference type="PANTHER" id="PTHR45339:SF1">
    <property type="entry name" value="HYBRID SIGNAL TRANSDUCTION HISTIDINE KINASE J"/>
    <property type="match status" value="1"/>
</dbReference>
<dbReference type="Pfam" id="PF13185">
    <property type="entry name" value="GAF_2"/>
    <property type="match status" value="1"/>
</dbReference>
<keyword evidence="12" id="KW-1185">Reference proteome</keyword>